<dbReference type="NCBIfam" id="TIGR01076">
    <property type="entry name" value="sortase_fam"/>
    <property type="match status" value="1"/>
</dbReference>
<dbReference type="EMBL" id="LXMD01000005">
    <property type="protein sequence ID" value="OCG76223.1"/>
    <property type="molecule type" value="Genomic_DNA"/>
</dbReference>
<dbReference type="InterPro" id="IPR042002">
    <property type="entry name" value="Sortase_C"/>
</dbReference>
<dbReference type="SUPFAM" id="SSF63817">
    <property type="entry name" value="Sortase"/>
    <property type="match status" value="1"/>
</dbReference>
<keyword evidence="1" id="KW-0378">Hydrolase</keyword>
<evidence type="ECO:0000256" key="1">
    <source>
        <dbReference type="ARBA" id="ARBA00022801"/>
    </source>
</evidence>
<dbReference type="Proteomes" id="UP000093355">
    <property type="component" value="Unassembled WGS sequence"/>
</dbReference>
<reference evidence="2 3" key="1">
    <citation type="submission" date="2016-05" db="EMBL/GenBank/DDBJ databases">
        <authorList>
            <person name="Lavstsen T."/>
            <person name="Jespersen J.S."/>
        </authorList>
    </citation>
    <scope>NUCLEOTIDE SEQUENCE [LARGE SCALE GENOMIC DNA]</scope>
    <source>
        <strain evidence="2 3">YLB-01</strain>
    </source>
</reference>
<dbReference type="NCBIfam" id="NF033745">
    <property type="entry name" value="class_C_sortase"/>
    <property type="match status" value="1"/>
</dbReference>
<dbReference type="InterPro" id="IPR023365">
    <property type="entry name" value="Sortase_dom-sf"/>
</dbReference>
<name>A0A1B9NI17_9MICO</name>
<dbReference type="STRING" id="904291.A7J15_12430"/>
<organism evidence="2 3">
    <name type="scientific">Microbacterium sediminis</name>
    <dbReference type="NCBI Taxonomy" id="904291"/>
    <lineage>
        <taxon>Bacteria</taxon>
        <taxon>Bacillati</taxon>
        <taxon>Actinomycetota</taxon>
        <taxon>Actinomycetes</taxon>
        <taxon>Micrococcales</taxon>
        <taxon>Microbacteriaceae</taxon>
        <taxon>Microbacterium</taxon>
    </lineage>
</organism>
<dbReference type="Pfam" id="PF04203">
    <property type="entry name" value="Sortase"/>
    <property type="match status" value="1"/>
</dbReference>
<dbReference type="GO" id="GO:0016787">
    <property type="term" value="F:hydrolase activity"/>
    <property type="evidence" value="ECO:0007669"/>
    <property type="project" value="UniProtKB-KW"/>
</dbReference>
<evidence type="ECO:0000313" key="2">
    <source>
        <dbReference type="EMBL" id="OCG76223.1"/>
    </source>
</evidence>
<evidence type="ECO:0000313" key="3">
    <source>
        <dbReference type="Proteomes" id="UP000093355"/>
    </source>
</evidence>
<dbReference type="Gene3D" id="2.40.260.10">
    <property type="entry name" value="Sortase"/>
    <property type="match status" value="1"/>
</dbReference>
<sequence>MTVTRTSEAPPPRWVRTRSPSRWSAVLVAALVVLGAAVALYPATASWFAERAAVTTGARYSETVAALEPADRADRLRDADEYNALLGRGVLPDPFDASTPHTVVDPSDPYWSLLDDGDGVMARIRIPAIDLDLPVYHGTADDVLRRGVGHLQGTAMPIGGQGRHTVLTGHRGLAEAELFTRLDELDRGDRIEIEVYGETLVYEVTESVVVLPTDVDALRPVVGRDLLTLVTCTPIGVNSHRILVTAERVFPDAPAATAAAAEWSLPWWSIVFAIVLVAAAGFVVRAWRRG</sequence>
<protein>
    <submittedName>
        <fullName evidence="2">Uncharacterized protein</fullName>
    </submittedName>
</protein>
<keyword evidence="3" id="KW-1185">Reference proteome</keyword>
<comment type="caution">
    <text evidence="2">The sequence shown here is derived from an EMBL/GenBank/DDBJ whole genome shotgun (WGS) entry which is preliminary data.</text>
</comment>
<dbReference type="InterPro" id="IPR005754">
    <property type="entry name" value="Sortase"/>
</dbReference>
<proteinExistence type="predicted"/>
<dbReference type="CDD" id="cd05827">
    <property type="entry name" value="Sortase_C"/>
    <property type="match status" value="1"/>
</dbReference>
<dbReference type="AlphaFoldDB" id="A0A1B9NI17"/>
<accession>A0A1B9NI17</accession>
<gene>
    <name evidence="2" type="ORF">A7J15_12430</name>
</gene>
<dbReference type="OrthoDB" id="5242161at2"/>